<reference evidence="5" key="1">
    <citation type="submission" date="2020-03" db="EMBL/GenBank/DDBJ databases">
        <title>Transcriptomic Profiling of the Digestive Tract of the Rat Flea, Xenopsylla cheopis, Following Blood Feeding and Infection with Yersinia pestis.</title>
        <authorList>
            <person name="Bland D.M."/>
            <person name="Martens C.A."/>
            <person name="Virtaneva K."/>
            <person name="Kanakabandi K."/>
            <person name="Long D."/>
            <person name="Rosenke R."/>
            <person name="Saturday G.A."/>
            <person name="Hoyt F.H."/>
            <person name="Bruno D.P."/>
            <person name="Ribeiro J.M.C."/>
            <person name="Hinnebusch J."/>
        </authorList>
    </citation>
    <scope>NUCLEOTIDE SEQUENCE</scope>
</reference>
<dbReference type="Gene3D" id="3.30.70.330">
    <property type="match status" value="1"/>
</dbReference>
<evidence type="ECO:0000259" key="4">
    <source>
        <dbReference type="PROSITE" id="PS50102"/>
    </source>
</evidence>
<dbReference type="GO" id="GO:0003723">
    <property type="term" value="F:RNA binding"/>
    <property type="evidence" value="ECO:0007669"/>
    <property type="project" value="UniProtKB-UniRule"/>
</dbReference>
<feature type="compositionally biased region" description="Basic and acidic residues" evidence="3">
    <location>
        <begin position="234"/>
        <end position="292"/>
    </location>
</feature>
<feature type="region of interest" description="Disordered" evidence="3">
    <location>
        <begin position="357"/>
        <end position="475"/>
    </location>
</feature>
<feature type="compositionally biased region" description="Basic and acidic residues" evidence="3">
    <location>
        <begin position="362"/>
        <end position="455"/>
    </location>
</feature>
<evidence type="ECO:0000256" key="2">
    <source>
        <dbReference type="PROSITE-ProRule" id="PRU00176"/>
    </source>
</evidence>
<feature type="compositionally biased region" description="Basic and acidic residues" evidence="3">
    <location>
        <begin position="212"/>
        <end position="225"/>
    </location>
</feature>
<sequence>MASSGKKGKKTKGKVVPWQEFIATQTPTSVPVRKGSSWADEVESDDNYENRPRPALPSGPRASREVDDSAVPHQPPYIAYVSNLPYDTEEDDLRDLFADMQIETLRIPRDDRDGDGGRTKGFGYVEFSERSGLVGAISIVDPVVKARRVRIEVANENERRRGGNNRERDRGDMNRSETMHDPERTTGNWRQGGGGGPPSIDSSSNRGNSFRNNDRERDRDGHSETNSRPGAWRESNDRSNFQDDHGYSRDRPGFRNDKGGFNREDNRDRFSRDDRFSRGDGFKDKEYSERRLGSFGPRRNYDDRSRDEHKREERAEPRTRPKLQLAPRSIPLDVNKTEIKNENIEKAPSQNIFGAAKPVDTASRERQIESRLEKEREMKSDLRAGGDTKETDRKFKKADVIEEQHNKTEHGDDRRTNNKDIHKPQNKVDNRHFKQEKKEIKDNRTDEERMPKLKEQQAPNFAGSNKYAFLENESE</sequence>
<feature type="domain" description="RRM" evidence="4">
    <location>
        <begin position="77"/>
        <end position="156"/>
    </location>
</feature>
<dbReference type="PANTHER" id="PTHR23236:SF2">
    <property type="entry name" value="EUKARYOTIC TRANSLATION INITIATION FACTOR 4B"/>
    <property type="match status" value="1"/>
</dbReference>
<dbReference type="EMBL" id="GIIL01001809">
    <property type="protein sequence ID" value="NOV45535.1"/>
    <property type="molecule type" value="Transcribed_RNA"/>
</dbReference>
<dbReference type="PROSITE" id="PS50102">
    <property type="entry name" value="RRM"/>
    <property type="match status" value="1"/>
</dbReference>
<accession>A0A6M2DGV1</accession>
<dbReference type="InterPro" id="IPR000504">
    <property type="entry name" value="RRM_dom"/>
</dbReference>
<dbReference type="AlphaFoldDB" id="A0A6M2DGV1"/>
<evidence type="ECO:0000256" key="3">
    <source>
        <dbReference type="SAM" id="MobiDB-lite"/>
    </source>
</evidence>
<dbReference type="PANTHER" id="PTHR23236">
    <property type="entry name" value="EUKARYOTIC TRANSLATION INITIATION FACTOR 4B/4H"/>
    <property type="match status" value="1"/>
</dbReference>
<keyword evidence="5" id="KW-0396">Initiation factor</keyword>
<dbReference type="GO" id="GO:0003743">
    <property type="term" value="F:translation initiation factor activity"/>
    <property type="evidence" value="ECO:0007669"/>
    <property type="project" value="UniProtKB-KW"/>
</dbReference>
<protein>
    <submittedName>
        <fullName evidence="5">Putative eukaryotic translation initiation factor 4b isoform x2</fullName>
    </submittedName>
</protein>
<evidence type="ECO:0000313" key="5">
    <source>
        <dbReference type="EMBL" id="NOV45535.1"/>
    </source>
</evidence>
<dbReference type="SMART" id="SM00360">
    <property type="entry name" value="RRM"/>
    <property type="match status" value="1"/>
</dbReference>
<name>A0A6M2DGV1_XENCH</name>
<evidence type="ECO:0000256" key="1">
    <source>
        <dbReference type="ARBA" id="ARBA00022884"/>
    </source>
</evidence>
<dbReference type="InterPro" id="IPR012677">
    <property type="entry name" value="Nucleotide-bd_a/b_plait_sf"/>
</dbReference>
<proteinExistence type="predicted"/>
<feature type="region of interest" description="Disordered" evidence="3">
    <location>
        <begin position="1"/>
        <end position="74"/>
    </location>
</feature>
<feature type="compositionally biased region" description="Low complexity" evidence="3">
    <location>
        <begin position="202"/>
        <end position="211"/>
    </location>
</feature>
<feature type="region of interest" description="Disordered" evidence="3">
    <location>
        <begin position="157"/>
        <end position="330"/>
    </location>
</feature>
<keyword evidence="1 2" id="KW-0694">RNA-binding</keyword>
<feature type="compositionally biased region" description="Basic residues" evidence="3">
    <location>
        <begin position="1"/>
        <end position="13"/>
    </location>
</feature>
<organism evidence="5">
    <name type="scientific">Xenopsylla cheopis</name>
    <name type="common">Oriental rat flea</name>
    <name type="synonym">Pulex cheopis</name>
    <dbReference type="NCBI Taxonomy" id="163159"/>
    <lineage>
        <taxon>Eukaryota</taxon>
        <taxon>Metazoa</taxon>
        <taxon>Ecdysozoa</taxon>
        <taxon>Arthropoda</taxon>
        <taxon>Hexapoda</taxon>
        <taxon>Insecta</taxon>
        <taxon>Pterygota</taxon>
        <taxon>Neoptera</taxon>
        <taxon>Endopterygota</taxon>
        <taxon>Siphonaptera</taxon>
        <taxon>Pulicidae</taxon>
        <taxon>Xenopsyllinae</taxon>
        <taxon>Xenopsylla</taxon>
    </lineage>
</organism>
<feature type="compositionally biased region" description="Basic and acidic residues" evidence="3">
    <location>
        <begin position="299"/>
        <end position="319"/>
    </location>
</feature>
<dbReference type="SUPFAM" id="SSF54928">
    <property type="entry name" value="RNA-binding domain, RBD"/>
    <property type="match status" value="1"/>
</dbReference>
<dbReference type="InterPro" id="IPR035979">
    <property type="entry name" value="RBD_domain_sf"/>
</dbReference>
<keyword evidence="5" id="KW-0648">Protein biosynthesis</keyword>
<dbReference type="Pfam" id="PF00076">
    <property type="entry name" value="RRM_1"/>
    <property type="match status" value="1"/>
</dbReference>
<feature type="compositionally biased region" description="Basic and acidic residues" evidence="3">
    <location>
        <begin position="157"/>
        <end position="184"/>
    </location>
</feature>